<dbReference type="EMBL" id="PGOL01001654">
    <property type="protein sequence ID" value="PKI55928.1"/>
    <property type="molecule type" value="Genomic_DNA"/>
</dbReference>
<organism evidence="3 4">
    <name type="scientific">Punica granatum</name>
    <name type="common">Pomegranate</name>
    <dbReference type="NCBI Taxonomy" id="22663"/>
    <lineage>
        <taxon>Eukaryota</taxon>
        <taxon>Viridiplantae</taxon>
        <taxon>Streptophyta</taxon>
        <taxon>Embryophyta</taxon>
        <taxon>Tracheophyta</taxon>
        <taxon>Spermatophyta</taxon>
        <taxon>Magnoliopsida</taxon>
        <taxon>eudicotyledons</taxon>
        <taxon>Gunneridae</taxon>
        <taxon>Pentapetalae</taxon>
        <taxon>rosids</taxon>
        <taxon>malvids</taxon>
        <taxon>Myrtales</taxon>
        <taxon>Lythraceae</taxon>
        <taxon>Punica</taxon>
    </lineage>
</organism>
<evidence type="ECO:0000313" key="3">
    <source>
        <dbReference type="EMBL" id="PKI55928.1"/>
    </source>
</evidence>
<feature type="domain" description="RNase H type-1" evidence="2">
    <location>
        <begin position="43"/>
        <end position="171"/>
    </location>
</feature>
<dbReference type="InterPro" id="IPR036397">
    <property type="entry name" value="RNaseH_sf"/>
</dbReference>
<evidence type="ECO:0000313" key="4">
    <source>
        <dbReference type="Proteomes" id="UP000233551"/>
    </source>
</evidence>
<keyword evidence="4" id="KW-1185">Reference proteome</keyword>
<dbReference type="CDD" id="cd06222">
    <property type="entry name" value="RNase_H_like"/>
    <property type="match status" value="1"/>
</dbReference>
<feature type="compositionally biased region" description="Basic and acidic residues" evidence="1">
    <location>
        <begin position="9"/>
        <end position="27"/>
    </location>
</feature>
<dbReference type="InterPro" id="IPR002156">
    <property type="entry name" value="RNaseH_domain"/>
</dbReference>
<evidence type="ECO:0000259" key="2">
    <source>
        <dbReference type="PROSITE" id="PS50879"/>
    </source>
</evidence>
<proteinExistence type="predicted"/>
<feature type="region of interest" description="Disordered" evidence="1">
    <location>
        <begin position="1"/>
        <end position="28"/>
    </location>
</feature>
<protein>
    <recommendedName>
        <fullName evidence="2">RNase H type-1 domain-containing protein</fullName>
    </recommendedName>
</protein>
<dbReference type="InterPro" id="IPR053151">
    <property type="entry name" value="RNase_H-like"/>
</dbReference>
<name>A0A2I0JI41_PUNGR</name>
<dbReference type="InterPro" id="IPR044730">
    <property type="entry name" value="RNase_H-like_dom_plant"/>
</dbReference>
<dbReference type="InterPro" id="IPR012337">
    <property type="entry name" value="RNaseH-like_sf"/>
</dbReference>
<dbReference type="Gene3D" id="3.30.420.10">
    <property type="entry name" value="Ribonuclease H-like superfamily/Ribonuclease H"/>
    <property type="match status" value="1"/>
</dbReference>
<comment type="caution">
    <text evidence="3">The sequence shown here is derived from an EMBL/GenBank/DDBJ whole genome shotgun (WGS) entry which is preliminary data.</text>
</comment>
<sequence length="210" mass="23540">MYGQPRKTCKSDSPAELHIDHKPESPRPRCHRATMHIGWKKSDIGWMKLNTDGASKGNPSGSGVGVCVGILMEDGYMASYRTITTSISAELWAVKTGLEMAWDLGFRRISLEVDLETVVRLLRSSNVQACSNGALLRDIRSLLQRDWLVVVEHTFREGNFCTDWLENYALICPIGVHRLSSCPPRLHFLLFGDDVGPPCPAFIMFDLFSQ</sequence>
<dbReference type="GO" id="GO:0004523">
    <property type="term" value="F:RNA-DNA hybrid ribonuclease activity"/>
    <property type="evidence" value="ECO:0007669"/>
    <property type="project" value="InterPro"/>
</dbReference>
<evidence type="ECO:0000256" key="1">
    <source>
        <dbReference type="SAM" id="MobiDB-lite"/>
    </source>
</evidence>
<dbReference type="Pfam" id="PF13456">
    <property type="entry name" value="RVT_3"/>
    <property type="match status" value="1"/>
</dbReference>
<dbReference type="PROSITE" id="PS50879">
    <property type="entry name" value="RNASE_H_1"/>
    <property type="match status" value="1"/>
</dbReference>
<dbReference type="GO" id="GO:0003676">
    <property type="term" value="F:nucleic acid binding"/>
    <property type="evidence" value="ECO:0007669"/>
    <property type="project" value="InterPro"/>
</dbReference>
<dbReference type="AlphaFoldDB" id="A0A2I0JI41"/>
<dbReference type="Proteomes" id="UP000233551">
    <property type="component" value="Unassembled WGS sequence"/>
</dbReference>
<reference evidence="3 4" key="1">
    <citation type="submission" date="2017-11" db="EMBL/GenBank/DDBJ databases">
        <title>De-novo sequencing of pomegranate (Punica granatum L.) genome.</title>
        <authorList>
            <person name="Akparov Z."/>
            <person name="Amiraslanov A."/>
            <person name="Hajiyeva S."/>
            <person name="Abbasov M."/>
            <person name="Kaur K."/>
            <person name="Hamwieh A."/>
            <person name="Solovyev V."/>
            <person name="Salamov A."/>
            <person name="Braich B."/>
            <person name="Kosarev P."/>
            <person name="Mahmoud A."/>
            <person name="Hajiyev E."/>
            <person name="Babayeva S."/>
            <person name="Izzatullayeva V."/>
            <person name="Mammadov A."/>
            <person name="Mammadov A."/>
            <person name="Sharifova S."/>
            <person name="Ojaghi J."/>
            <person name="Eynullazada K."/>
            <person name="Bayramov B."/>
            <person name="Abdulazimova A."/>
            <person name="Shahmuradov I."/>
        </authorList>
    </citation>
    <scope>NUCLEOTIDE SEQUENCE [LARGE SCALE GENOMIC DNA]</scope>
    <source>
        <strain evidence="4">cv. AG2017</strain>
        <tissue evidence="3">Leaf</tissue>
    </source>
</reference>
<accession>A0A2I0JI41</accession>
<gene>
    <name evidence="3" type="ORF">CRG98_023660</name>
</gene>
<dbReference type="PANTHER" id="PTHR47723">
    <property type="entry name" value="OS05G0353850 PROTEIN"/>
    <property type="match status" value="1"/>
</dbReference>
<dbReference type="SUPFAM" id="SSF53098">
    <property type="entry name" value="Ribonuclease H-like"/>
    <property type="match status" value="1"/>
</dbReference>
<dbReference type="PANTHER" id="PTHR47723:SF19">
    <property type="entry name" value="POLYNUCLEOTIDYL TRANSFERASE, RIBONUCLEASE H-LIKE SUPERFAMILY PROTEIN"/>
    <property type="match status" value="1"/>
</dbReference>